<evidence type="ECO:0000313" key="3">
    <source>
        <dbReference type="EMBL" id="KAK8868841.1"/>
    </source>
</evidence>
<dbReference type="InterPro" id="IPR006594">
    <property type="entry name" value="LisH"/>
</dbReference>
<dbReference type="PROSITE" id="PS50896">
    <property type="entry name" value="LISH"/>
    <property type="match status" value="1"/>
</dbReference>
<organism evidence="3 4">
    <name type="scientific">Apiospora arundinis</name>
    <dbReference type="NCBI Taxonomy" id="335852"/>
    <lineage>
        <taxon>Eukaryota</taxon>
        <taxon>Fungi</taxon>
        <taxon>Dikarya</taxon>
        <taxon>Ascomycota</taxon>
        <taxon>Pezizomycotina</taxon>
        <taxon>Sordariomycetes</taxon>
        <taxon>Xylariomycetidae</taxon>
        <taxon>Amphisphaeriales</taxon>
        <taxon>Apiosporaceae</taxon>
        <taxon>Apiospora</taxon>
    </lineage>
</organism>
<evidence type="ECO:0000256" key="1">
    <source>
        <dbReference type="ARBA" id="ARBA00002343"/>
    </source>
</evidence>
<dbReference type="SMART" id="SM00757">
    <property type="entry name" value="CRA"/>
    <property type="match status" value="1"/>
</dbReference>
<feature type="non-terminal residue" evidence="3">
    <location>
        <position position="1"/>
    </location>
</feature>
<comment type="function">
    <text evidence="1">Involved in the proteasome-dependent degradation of fructose-1,6-bisphosphatase.</text>
</comment>
<evidence type="ECO:0000313" key="4">
    <source>
        <dbReference type="Proteomes" id="UP001390339"/>
    </source>
</evidence>
<dbReference type="Pfam" id="PF10607">
    <property type="entry name" value="CTLH"/>
    <property type="match status" value="1"/>
</dbReference>
<keyword evidence="4" id="KW-1185">Reference proteome</keyword>
<comment type="caution">
    <text evidence="3">The sequence shown here is derived from an EMBL/GenBank/DDBJ whole genome shotgun (WGS) entry which is preliminary data.</text>
</comment>
<name>A0ABR2IWU7_9PEZI</name>
<dbReference type="Gene3D" id="1.20.960.30">
    <property type="match status" value="1"/>
</dbReference>
<dbReference type="InterPro" id="IPR006595">
    <property type="entry name" value="CTLH_C"/>
</dbReference>
<dbReference type="InterPro" id="IPR050618">
    <property type="entry name" value="Ubq-SigPath_Reg"/>
</dbReference>
<gene>
    <name evidence="3" type="ORF">PGQ11_007419</name>
</gene>
<dbReference type="EMBL" id="JAPCWZ010000004">
    <property type="protein sequence ID" value="KAK8868841.1"/>
    <property type="molecule type" value="Genomic_DNA"/>
</dbReference>
<protein>
    <submittedName>
        <fullName evidence="3">Ran binding protein in the microtubule-organising centre</fullName>
    </submittedName>
</protein>
<dbReference type="PROSITE" id="PS50897">
    <property type="entry name" value="CTLH"/>
    <property type="match status" value="1"/>
</dbReference>
<dbReference type="SMART" id="SM00667">
    <property type="entry name" value="LisH"/>
    <property type="match status" value="1"/>
</dbReference>
<dbReference type="PANTHER" id="PTHR12864">
    <property type="entry name" value="RAN BINDING PROTEIN 9-RELATED"/>
    <property type="match status" value="1"/>
</dbReference>
<feature type="domain" description="CTLH" evidence="2">
    <location>
        <begin position="141"/>
        <end position="198"/>
    </location>
</feature>
<dbReference type="Pfam" id="PF08513">
    <property type="entry name" value="LisH"/>
    <property type="match status" value="1"/>
</dbReference>
<proteinExistence type="predicted"/>
<reference evidence="3 4" key="1">
    <citation type="journal article" date="2024" name="IMA Fungus">
        <title>Apiospora arundinis, a panoply of carbohydrate-active enzymes and secondary metabolites.</title>
        <authorList>
            <person name="Sorensen T."/>
            <person name="Petersen C."/>
            <person name="Muurmann A.T."/>
            <person name="Christiansen J.V."/>
            <person name="Brundto M.L."/>
            <person name="Overgaard C.K."/>
            <person name="Boysen A.T."/>
            <person name="Wollenberg R.D."/>
            <person name="Larsen T.O."/>
            <person name="Sorensen J.L."/>
            <person name="Nielsen K.L."/>
            <person name="Sondergaard T.E."/>
        </authorList>
    </citation>
    <scope>NUCLEOTIDE SEQUENCE [LARGE SCALE GENOMIC DNA]</scope>
    <source>
        <strain evidence="3 4">AAU 773</strain>
    </source>
</reference>
<accession>A0ABR2IWU7</accession>
<dbReference type="SMART" id="SM00668">
    <property type="entry name" value="CTLH"/>
    <property type="match status" value="1"/>
</dbReference>
<sequence length="320" mass="36266">GSSLPHFSPLVPNPSSLLLALNFASYIHQPPTSEVSFFPLDFQSFSSSSFPHWQVMSSPFVREFEEQLRYTKDLLDRRMTSSTSTATPLKHDFTRQVEEVQVPKDDINALILDYLTMAGYSNAAKKFSKEARLKPQQDHASIVARQQIQHSIHQGDVQTAIEALNDLDPEILDMDESLHFALLRLQLVELIRTCHAAPGGDIQPALDFATEHLGPRAPTNEKFMRDLEETMSLLVFKHDTLDPSIAVLLKPELRRDVADKVNKAILDRQVWRSSAAIRNFVQMRAWSEDTVRKETKKDLPARIELNLDGDDHPAEDVVMT</sequence>
<evidence type="ECO:0000259" key="2">
    <source>
        <dbReference type="PROSITE" id="PS50897"/>
    </source>
</evidence>
<dbReference type="InterPro" id="IPR013144">
    <property type="entry name" value="CRA_dom"/>
</dbReference>
<dbReference type="InterPro" id="IPR024964">
    <property type="entry name" value="CTLH/CRA"/>
</dbReference>
<dbReference type="Proteomes" id="UP001390339">
    <property type="component" value="Unassembled WGS sequence"/>
</dbReference>